<dbReference type="InterPro" id="IPR007492">
    <property type="entry name" value="LytTR_DNA-bd_dom"/>
</dbReference>
<dbReference type="GO" id="GO:0003677">
    <property type="term" value="F:DNA binding"/>
    <property type="evidence" value="ECO:0007669"/>
    <property type="project" value="InterPro"/>
</dbReference>
<accession>A0A2S9J0Q8</accession>
<dbReference type="Gene3D" id="3.40.50.2300">
    <property type="match status" value="1"/>
</dbReference>
<dbReference type="SMART" id="SM00850">
    <property type="entry name" value="LytTR"/>
    <property type="match status" value="1"/>
</dbReference>
<evidence type="ECO:0008006" key="6">
    <source>
        <dbReference type="Google" id="ProtNLM"/>
    </source>
</evidence>
<proteinExistence type="predicted"/>
<dbReference type="EMBL" id="PVBQ01000015">
    <property type="protein sequence ID" value="PRD46340.1"/>
    <property type="molecule type" value="Genomic_DNA"/>
</dbReference>
<dbReference type="Pfam" id="PF00072">
    <property type="entry name" value="Response_reg"/>
    <property type="match status" value="1"/>
</dbReference>
<dbReference type="Gene3D" id="2.40.50.1020">
    <property type="entry name" value="LytTr DNA-binding domain"/>
    <property type="match status" value="1"/>
</dbReference>
<dbReference type="Proteomes" id="UP000239711">
    <property type="component" value="Unassembled WGS sequence"/>
</dbReference>
<organism evidence="4 5">
    <name type="scientific">Sphingobacterium haloxyli</name>
    <dbReference type="NCBI Taxonomy" id="2100533"/>
    <lineage>
        <taxon>Bacteria</taxon>
        <taxon>Pseudomonadati</taxon>
        <taxon>Bacteroidota</taxon>
        <taxon>Sphingobacteriia</taxon>
        <taxon>Sphingobacteriales</taxon>
        <taxon>Sphingobacteriaceae</taxon>
        <taxon>Sphingobacterium</taxon>
    </lineage>
</organism>
<dbReference type="InterPro" id="IPR011006">
    <property type="entry name" value="CheY-like_superfamily"/>
</dbReference>
<feature type="domain" description="Response regulatory" evidence="2">
    <location>
        <begin position="6"/>
        <end position="121"/>
    </location>
</feature>
<dbReference type="PROSITE" id="PS50110">
    <property type="entry name" value="RESPONSE_REGULATORY"/>
    <property type="match status" value="1"/>
</dbReference>
<dbReference type="GO" id="GO:0000156">
    <property type="term" value="F:phosphorelay response regulator activity"/>
    <property type="evidence" value="ECO:0007669"/>
    <property type="project" value="InterPro"/>
</dbReference>
<evidence type="ECO:0000313" key="5">
    <source>
        <dbReference type="Proteomes" id="UP000239711"/>
    </source>
</evidence>
<dbReference type="RefSeq" id="WP_105718073.1">
    <property type="nucleotide sequence ID" value="NZ_PVBQ01000015.1"/>
</dbReference>
<keyword evidence="5" id="KW-1185">Reference proteome</keyword>
<keyword evidence="1" id="KW-0597">Phosphoprotein</keyword>
<protein>
    <recommendedName>
        <fullName evidence="6">DNA-binding response regulator</fullName>
    </recommendedName>
</protein>
<sequence length="253" mass="29417">MKPNMTCLLLEDDYFTMAMMKDIISNMYPKINMIPCYQIAEAERHLLSTKIDFCILDINLPDGNSFDWLQRVSDGTSHPFRIIFITAYSAFAAKAFRFNALDFVVKPFSPADLQTAIDRVLQSINDEFRKIELEQALQNLGQKDIVAQRLVLKSQKTIHILSLGEILYLSADNNYCNFHLTDGRILLISYPLKYYHDRLNDFGFVRIHQSYLVNQLYITSFTKKTNQLVMRNQETLPVAQSRRAEIIRYLGRP</sequence>
<evidence type="ECO:0000313" key="4">
    <source>
        <dbReference type="EMBL" id="PRD46340.1"/>
    </source>
</evidence>
<dbReference type="PANTHER" id="PTHR37299:SF1">
    <property type="entry name" value="STAGE 0 SPORULATION PROTEIN A HOMOLOG"/>
    <property type="match status" value="1"/>
</dbReference>
<evidence type="ECO:0000256" key="1">
    <source>
        <dbReference type="PROSITE-ProRule" id="PRU00169"/>
    </source>
</evidence>
<dbReference type="OrthoDB" id="9787344at2"/>
<name>A0A2S9J0Q8_9SPHI</name>
<feature type="modified residue" description="4-aspartylphosphate" evidence="1">
    <location>
        <position position="57"/>
    </location>
</feature>
<feature type="domain" description="HTH LytTR-type" evidence="3">
    <location>
        <begin position="150"/>
        <end position="252"/>
    </location>
</feature>
<gene>
    <name evidence="4" type="ORF">C5745_16295</name>
</gene>
<dbReference type="SMART" id="SM00448">
    <property type="entry name" value="REC"/>
    <property type="match status" value="1"/>
</dbReference>
<dbReference type="AlphaFoldDB" id="A0A2S9J0Q8"/>
<dbReference type="Pfam" id="PF04397">
    <property type="entry name" value="LytTR"/>
    <property type="match status" value="1"/>
</dbReference>
<dbReference type="InterPro" id="IPR001789">
    <property type="entry name" value="Sig_transdc_resp-reg_receiver"/>
</dbReference>
<dbReference type="SUPFAM" id="SSF52172">
    <property type="entry name" value="CheY-like"/>
    <property type="match status" value="1"/>
</dbReference>
<reference evidence="4 5" key="1">
    <citation type="submission" date="2018-02" db="EMBL/GenBank/DDBJ databases">
        <title>The draft genome of Sphingobacterium sp. 5JN-11.</title>
        <authorList>
            <person name="Liu L."/>
            <person name="Li L."/>
            <person name="Liang L."/>
            <person name="Zhang X."/>
            <person name="Wang T."/>
        </authorList>
    </citation>
    <scope>NUCLEOTIDE SEQUENCE [LARGE SCALE GENOMIC DNA]</scope>
    <source>
        <strain evidence="4 5">5JN-11</strain>
    </source>
</reference>
<dbReference type="InterPro" id="IPR046947">
    <property type="entry name" value="LytR-like"/>
</dbReference>
<dbReference type="PROSITE" id="PS50930">
    <property type="entry name" value="HTH_LYTTR"/>
    <property type="match status" value="1"/>
</dbReference>
<dbReference type="PANTHER" id="PTHR37299">
    <property type="entry name" value="TRANSCRIPTIONAL REGULATOR-RELATED"/>
    <property type="match status" value="1"/>
</dbReference>
<evidence type="ECO:0000259" key="2">
    <source>
        <dbReference type="PROSITE" id="PS50110"/>
    </source>
</evidence>
<evidence type="ECO:0000259" key="3">
    <source>
        <dbReference type="PROSITE" id="PS50930"/>
    </source>
</evidence>
<comment type="caution">
    <text evidence="4">The sequence shown here is derived from an EMBL/GenBank/DDBJ whole genome shotgun (WGS) entry which is preliminary data.</text>
</comment>